<sequence>MKVPSRTIEQKTNVLGFPKPGEFIEMTGTHVLEASDRAVFNILYQHAHDSGRLLDPTAEWEIPLATIRESLSKHENNARLRETLHRLRSVTVSVGYTDENGEPGIIITGLFDFFAIPAKELTKRPMLRYGLPRKLAPMLENSGKWGRIRAEIVCSMTSKYAIALYELVQLRANLDRCVEVFRVDRLRELLGVPPGSYERVDNLMRKVIDPAVLQVNGLSDMSVAIEQRRRHSRAPVHEFALTWWKKQGEEFRSAMQERNRSKVGRMARLRGEVEKAEVVGSLAAD</sequence>
<comment type="similarity">
    <text evidence="1">Belongs to the initiator RepB protein family.</text>
</comment>
<dbReference type="Pfam" id="PF01051">
    <property type="entry name" value="Rep3_N"/>
    <property type="match status" value="1"/>
</dbReference>
<dbReference type="EMBL" id="DTQM01000197">
    <property type="protein sequence ID" value="HGC43583.1"/>
    <property type="molecule type" value="Genomic_DNA"/>
</dbReference>
<dbReference type="Pfam" id="PF21205">
    <property type="entry name" value="Rep3_C"/>
    <property type="match status" value="1"/>
</dbReference>
<dbReference type="InterPro" id="IPR000525">
    <property type="entry name" value="Initiator_Rep_WH1"/>
</dbReference>
<feature type="domain" description="Initiator Rep protein WH1" evidence="2">
    <location>
        <begin position="32"/>
        <end position="168"/>
    </location>
</feature>
<comment type="caution">
    <text evidence="3">The sequence shown here is derived from an EMBL/GenBank/DDBJ whole genome shotgun (WGS) entry which is preliminary data.</text>
</comment>
<dbReference type="SUPFAM" id="SSF46785">
    <property type="entry name" value="Winged helix' DNA-binding domain"/>
    <property type="match status" value="1"/>
</dbReference>
<gene>
    <name evidence="3" type="ORF">ENY07_10250</name>
</gene>
<name>A0A8J4HC59_9PROT</name>
<evidence type="ECO:0000256" key="1">
    <source>
        <dbReference type="ARBA" id="ARBA00038283"/>
    </source>
</evidence>
<evidence type="ECO:0000259" key="2">
    <source>
        <dbReference type="Pfam" id="PF01051"/>
    </source>
</evidence>
<protein>
    <submittedName>
        <fullName evidence="3">RepB family plasmid replication initiator protein</fullName>
    </submittedName>
</protein>
<proteinExistence type="inferred from homology"/>
<dbReference type="GO" id="GO:0006270">
    <property type="term" value="P:DNA replication initiation"/>
    <property type="evidence" value="ECO:0007669"/>
    <property type="project" value="InterPro"/>
</dbReference>
<dbReference type="InterPro" id="IPR036388">
    <property type="entry name" value="WH-like_DNA-bd_sf"/>
</dbReference>
<dbReference type="AlphaFoldDB" id="A0A8J4HC59"/>
<evidence type="ECO:0000313" key="3">
    <source>
        <dbReference type="EMBL" id="HGC43583.1"/>
    </source>
</evidence>
<organism evidence="3">
    <name type="scientific">Acidicaldus sp</name>
    <dbReference type="NCBI Taxonomy" id="1872105"/>
    <lineage>
        <taxon>Bacteria</taxon>
        <taxon>Pseudomonadati</taxon>
        <taxon>Pseudomonadota</taxon>
        <taxon>Alphaproteobacteria</taxon>
        <taxon>Acetobacterales</taxon>
        <taxon>Acetobacteraceae</taxon>
        <taxon>Acidicaldus</taxon>
    </lineage>
</organism>
<dbReference type="GO" id="GO:0003887">
    <property type="term" value="F:DNA-directed DNA polymerase activity"/>
    <property type="evidence" value="ECO:0007669"/>
    <property type="project" value="InterPro"/>
</dbReference>
<dbReference type="InterPro" id="IPR036390">
    <property type="entry name" value="WH_DNA-bd_sf"/>
</dbReference>
<reference evidence="3" key="1">
    <citation type="journal article" date="2020" name="mSystems">
        <title>Genome- and Community-Level Interaction Insights into Carbon Utilization and Element Cycling Functions of Hydrothermarchaeota in Hydrothermal Sediment.</title>
        <authorList>
            <person name="Zhou Z."/>
            <person name="Liu Y."/>
            <person name="Xu W."/>
            <person name="Pan J."/>
            <person name="Luo Z.H."/>
            <person name="Li M."/>
        </authorList>
    </citation>
    <scope>NUCLEOTIDE SEQUENCE</scope>
    <source>
        <strain evidence="3">SpSt-997</strain>
    </source>
</reference>
<dbReference type="Gene3D" id="1.10.10.10">
    <property type="entry name" value="Winged helix-like DNA-binding domain superfamily/Winged helix DNA-binding domain"/>
    <property type="match status" value="1"/>
</dbReference>
<accession>A0A8J4HC59</accession>